<feature type="transmembrane region" description="Helical" evidence="1">
    <location>
        <begin position="167"/>
        <end position="186"/>
    </location>
</feature>
<reference evidence="2 3" key="1">
    <citation type="journal article" date="2019" name="Front. Microbiol.">
        <title>Ammonia Oxidation by the Arctic Terrestrial Thaumarchaeote Candidatus Nitrosocosmicus arcticus Is Stimulated by Increasing Temperatures.</title>
        <authorList>
            <person name="Alves R.J.E."/>
            <person name="Kerou M."/>
            <person name="Zappe A."/>
            <person name="Bittner R."/>
            <person name="Abby S.S."/>
            <person name="Schmidt H.A."/>
            <person name="Pfeifer K."/>
            <person name="Schleper C."/>
        </authorList>
    </citation>
    <scope>NUCLEOTIDE SEQUENCE [LARGE SCALE GENOMIC DNA]</scope>
    <source>
        <strain evidence="2 3">Kfb</strain>
    </source>
</reference>
<evidence type="ECO:0000313" key="2">
    <source>
        <dbReference type="EMBL" id="TVP40064.1"/>
    </source>
</evidence>
<keyword evidence="1" id="KW-0472">Membrane</keyword>
<sequence length="237" mass="26228">MISIKTMISNKSIRRGDLFGIYVEIINGNPEEITIKRITLTAPMGFSKGSEPSPLLDQKLPYSKIAYVFQDDIDRKIAKDDGYTHNFLLRAGFWWGTNPKPDTHIVLITVEYNDGASDTQEFTNVSISIFPSFSSMLIGTIAGGILGTLANSQLISRTNVEKMNPEIVLPILFVNIILSFIAGVILMRRKDVQSFITVEDFWGGLLMGFVVGYVGFEGLLRLFGITDLGQPISAPQT</sequence>
<feature type="transmembrane region" description="Helical" evidence="1">
    <location>
        <begin position="198"/>
        <end position="216"/>
    </location>
</feature>
<keyword evidence="3" id="KW-1185">Reference proteome</keyword>
<protein>
    <submittedName>
        <fullName evidence="2">Uncharacterized protein</fullName>
    </submittedName>
</protein>
<dbReference type="AlphaFoldDB" id="A0A557STX1"/>
<keyword evidence="1" id="KW-0812">Transmembrane</keyword>
<feature type="transmembrane region" description="Helical" evidence="1">
    <location>
        <begin position="136"/>
        <end position="155"/>
    </location>
</feature>
<name>A0A557STX1_9ARCH</name>
<organism evidence="2 3">
    <name type="scientific">Candidatus Nitrosocosmicus arcticus</name>
    <dbReference type="NCBI Taxonomy" id="2035267"/>
    <lineage>
        <taxon>Archaea</taxon>
        <taxon>Nitrososphaerota</taxon>
        <taxon>Nitrososphaeria</taxon>
        <taxon>Nitrososphaerales</taxon>
        <taxon>Nitrososphaeraceae</taxon>
        <taxon>Candidatus Nitrosocosmicus</taxon>
    </lineage>
</organism>
<gene>
    <name evidence="2" type="ORF">NARC_100126</name>
</gene>
<evidence type="ECO:0000256" key="1">
    <source>
        <dbReference type="SAM" id="Phobius"/>
    </source>
</evidence>
<keyword evidence="1" id="KW-1133">Transmembrane helix</keyword>
<dbReference type="Proteomes" id="UP000315289">
    <property type="component" value="Unassembled WGS sequence"/>
</dbReference>
<accession>A0A557STX1</accession>
<dbReference type="EMBL" id="VOAH01000010">
    <property type="protein sequence ID" value="TVP40064.1"/>
    <property type="molecule type" value="Genomic_DNA"/>
</dbReference>
<evidence type="ECO:0000313" key="3">
    <source>
        <dbReference type="Proteomes" id="UP000315289"/>
    </source>
</evidence>
<comment type="caution">
    <text evidence="2">The sequence shown here is derived from an EMBL/GenBank/DDBJ whole genome shotgun (WGS) entry which is preliminary data.</text>
</comment>
<proteinExistence type="predicted"/>